<feature type="non-terminal residue" evidence="2">
    <location>
        <position position="1"/>
    </location>
</feature>
<proteinExistence type="predicted"/>
<evidence type="ECO:0000313" key="3">
    <source>
        <dbReference type="Proteomes" id="UP000789342"/>
    </source>
</evidence>
<evidence type="ECO:0000256" key="1">
    <source>
        <dbReference type="SAM" id="MobiDB-lite"/>
    </source>
</evidence>
<accession>A0A9N9C9Z9</accession>
<organism evidence="2 3">
    <name type="scientific">Acaulospora morrowiae</name>
    <dbReference type="NCBI Taxonomy" id="94023"/>
    <lineage>
        <taxon>Eukaryota</taxon>
        <taxon>Fungi</taxon>
        <taxon>Fungi incertae sedis</taxon>
        <taxon>Mucoromycota</taxon>
        <taxon>Glomeromycotina</taxon>
        <taxon>Glomeromycetes</taxon>
        <taxon>Diversisporales</taxon>
        <taxon>Acaulosporaceae</taxon>
        <taxon>Acaulospora</taxon>
    </lineage>
</organism>
<comment type="caution">
    <text evidence="2">The sequence shown here is derived from an EMBL/GenBank/DDBJ whole genome shotgun (WGS) entry which is preliminary data.</text>
</comment>
<dbReference type="AlphaFoldDB" id="A0A9N9C9Z9"/>
<name>A0A9N9C9Z9_9GLOM</name>
<reference evidence="2" key="1">
    <citation type="submission" date="2021-06" db="EMBL/GenBank/DDBJ databases">
        <authorList>
            <person name="Kallberg Y."/>
            <person name="Tangrot J."/>
            <person name="Rosling A."/>
        </authorList>
    </citation>
    <scope>NUCLEOTIDE SEQUENCE</scope>
    <source>
        <strain evidence="2">CL551</strain>
    </source>
</reference>
<feature type="region of interest" description="Disordered" evidence="1">
    <location>
        <begin position="18"/>
        <end position="69"/>
    </location>
</feature>
<evidence type="ECO:0000313" key="2">
    <source>
        <dbReference type="EMBL" id="CAG8595933.1"/>
    </source>
</evidence>
<dbReference type="Proteomes" id="UP000789342">
    <property type="component" value="Unassembled WGS sequence"/>
</dbReference>
<feature type="compositionally biased region" description="Acidic residues" evidence="1">
    <location>
        <begin position="113"/>
        <end position="127"/>
    </location>
</feature>
<feature type="region of interest" description="Disordered" evidence="1">
    <location>
        <begin position="97"/>
        <end position="127"/>
    </location>
</feature>
<dbReference type="OrthoDB" id="10606456at2759"/>
<keyword evidence="3" id="KW-1185">Reference proteome</keyword>
<protein>
    <submittedName>
        <fullName evidence="2">1738_t:CDS:1</fullName>
    </submittedName>
</protein>
<gene>
    <name evidence="2" type="ORF">AMORRO_LOCUS7562</name>
</gene>
<dbReference type="EMBL" id="CAJVPV010005787">
    <property type="protein sequence ID" value="CAG8595933.1"/>
    <property type="molecule type" value="Genomic_DNA"/>
</dbReference>
<sequence length="127" mass="14049">TFVQMEEGVRFHKGSLLAKSTESSDYEGNERLHRKTSGGTLLSIDIPSTSPRNASPRFLSPTSNGKPLVDINMKTESQHTLELRNANFQPLLSFVPGEQILKSPRSNKIENSDNSEDTELTGDESDD</sequence>